<dbReference type="PANTHER" id="PTHR39560:SF1">
    <property type="entry name" value="PROTEIN ADENYLYLTRANSFERASE FIC-RELATED"/>
    <property type="match status" value="1"/>
</dbReference>
<feature type="domain" description="Fido" evidence="8">
    <location>
        <begin position="52"/>
        <end position="186"/>
    </location>
</feature>
<evidence type="ECO:0000259" key="8">
    <source>
        <dbReference type="PROSITE" id="PS51459"/>
    </source>
</evidence>
<evidence type="ECO:0000256" key="4">
    <source>
        <dbReference type="ARBA" id="ARBA00022840"/>
    </source>
</evidence>
<comment type="catalytic activity">
    <reaction evidence="7">
        <text>L-tyrosyl-[protein] + ATP = O-(5'-adenylyl)-L-tyrosyl-[protein] + diphosphate</text>
        <dbReference type="Rhea" id="RHEA:54288"/>
        <dbReference type="Rhea" id="RHEA-COMP:10136"/>
        <dbReference type="Rhea" id="RHEA-COMP:13846"/>
        <dbReference type="ChEBI" id="CHEBI:30616"/>
        <dbReference type="ChEBI" id="CHEBI:33019"/>
        <dbReference type="ChEBI" id="CHEBI:46858"/>
        <dbReference type="ChEBI" id="CHEBI:83624"/>
        <dbReference type="EC" id="2.7.7.108"/>
    </reaction>
</comment>
<keyword evidence="1" id="KW-0808">Transferase</keyword>
<dbReference type="SUPFAM" id="SSF140931">
    <property type="entry name" value="Fic-like"/>
    <property type="match status" value="1"/>
</dbReference>
<dbReference type="InterPro" id="IPR003812">
    <property type="entry name" value="Fido"/>
</dbReference>
<gene>
    <name evidence="9" type="ORF">EBB45_13030</name>
</gene>
<sequence length="191" mass="22808">MKNYNEFNNDLYLLQCNKLGLTNNRDLEEAEAFVFFIRAIQVEQGSYLLSSFTLEDFKNLHEHLFQDIYPFAGQFRNVQLVKGNTRFCQHQFIETNAQVLFDELQNEEDWKSLDEASERLAYFKTELNMLHPFREGNGRTIRIFIQKYALMKNIKWDITLIDRDLYLEAMIHSKTNPQLLKELFLSTIEFN</sequence>
<evidence type="ECO:0000256" key="3">
    <source>
        <dbReference type="ARBA" id="ARBA00022741"/>
    </source>
</evidence>
<dbReference type="EMBL" id="RRCT01000012">
    <property type="protein sequence ID" value="RQW74068.1"/>
    <property type="molecule type" value="Genomic_DNA"/>
</dbReference>
<evidence type="ECO:0000256" key="5">
    <source>
        <dbReference type="ARBA" id="ARBA00034531"/>
    </source>
</evidence>
<dbReference type="GO" id="GO:0051302">
    <property type="term" value="P:regulation of cell division"/>
    <property type="evidence" value="ECO:0007669"/>
    <property type="project" value="TreeGrafter"/>
</dbReference>
<protein>
    <recommendedName>
        <fullName evidence="5">protein adenylyltransferase</fullName>
        <ecNumber evidence="5">2.7.7.108</ecNumber>
    </recommendedName>
</protein>
<proteinExistence type="predicted"/>
<comment type="catalytic activity">
    <reaction evidence="6">
        <text>L-threonyl-[protein] + ATP = 3-O-(5'-adenylyl)-L-threonyl-[protein] + diphosphate</text>
        <dbReference type="Rhea" id="RHEA:54292"/>
        <dbReference type="Rhea" id="RHEA-COMP:11060"/>
        <dbReference type="Rhea" id="RHEA-COMP:13847"/>
        <dbReference type="ChEBI" id="CHEBI:30013"/>
        <dbReference type="ChEBI" id="CHEBI:30616"/>
        <dbReference type="ChEBI" id="CHEBI:33019"/>
        <dbReference type="ChEBI" id="CHEBI:138113"/>
        <dbReference type="EC" id="2.7.7.108"/>
    </reaction>
</comment>
<dbReference type="PROSITE" id="PS51459">
    <property type="entry name" value="FIDO"/>
    <property type="match status" value="1"/>
</dbReference>
<evidence type="ECO:0000313" key="9">
    <source>
        <dbReference type="EMBL" id="RQW74068.1"/>
    </source>
</evidence>
<dbReference type="Gene3D" id="1.10.3290.10">
    <property type="entry name" value="Fido-like domain"/>
    <property type="match status" value="1"/>
</dbReference>
<evidence type="ECO:0000256" key="6">
    <source>
        <dbReference type="ARBA" id="ARBA00047939"/>
    </source>
</evidence>
<dbReference type="EC" id="2.7.7.108" evidence="5"/>
<keyword evidence="3" id="KW-0547">Nucleotide-binding</keyword>
<evidence type="ECO:0000256" key="2">
    <source>
        <dbReference type="ARBA" id="ARBA00022695"/>
    </source>
</evidence>
<comment type="caution">
    <text evidence="9">The sequence shown here is derived from an EMBL/GenBank/DDBJ whole genome shotgun (WGS) entry which is preliminary data.</text>
</comment>
<name>A0A3N9UCL3_9BACI</name>
<dbReference type="Proteomes" id="UP000274033">
    <property type="component" value="Unassembled WGS sequence"/>
</dbReference>
<keyword evidence="2" id="KW-0548">Nucleotidyltransferase</keyword>
<organism evidence="9 10">
    <name type="scientific">Lysinibacillus composti</name>
    <dbReference type="NCBI Taxonomy" id="720633"/>
    <lineage>
        <taxon>Bacteria</taxon>
        <taxon>Bacillati</taxon>
        <taxon>Bacillota</taxon>
        <taxon>Bacilli</taxon>
        <taxon>Bacillales</taxon>
        <taxon>Bacillaceae</taxon>
        <taxon>Lysinibacillus</taxon>
    </lineage>
</organism>
<reference evidence="9 10" key="1">
    <citation type="journal article" date="2013" name="J. Microbiol.">
        <title>Lysinibacillus chungkukjangi sp. nov., isolated from Chungkukjang, Korean fermented soybean food.</title>
        <authorList>
            <person name="Kim S.J."/>
            <person name="Jang Y.H."/>
            <person name="Hamada M."/>
            <person name="Ahn J.H."/>
            <person name="Weon H.Y."/>
            <person name="Suzuki K."/>
            <person name="Whang K.S."/>
            <person name="Kwon S.W."/>
        </authorList>
    </citation>
    <scope>NUCLEOTIDE SEQUENCE [LARGE SCALE GENOMIC DNA]</scope>
    <source>
        <strain evidence="9 10">MCCC 1A12701</strain>
    </source>
</reference>
<dbReference type="GO" id="GO:0005524">
    <property type="term" value="F:ATP binding"/>
    <property type="evidence" value="ECO:0007669"/>
    <property type="project" value="UniProtKB-KW"/>
</dbReference>
<accession>A0A3N9UCL3</accession>
<dbReference type="Pfam" id="PF02661">
    <property type="entry name" value="Fic"/>
    <property type="match status" value="1"/>
</dbReference>
<evidence type="ECO:0000256" key="7">
    <source>
        <dbReference type="ARBA" id="ARBA00048696"/>
    </source>
</evidence>
<dbReference type="InterPro" id="IPR036597">
    <property type="entry name" value="Fido-like_dom_sf"/>
</dbReference>
<dbReference type="OrthoDB" id="9813719at2"/>
<dbReference type="GO" id="GO:0070733">
    <property type="term" value="F:AMPylase activity"/>
    <property type="evidence" value="ECO:0007669"/>
    <property type="project" value="UniProtKB-EC"/>
</dbReference>
<keyword evidence="10" id="KW-1185">Reference proteome</keyword>
<evidence type="ECO:0000256" key="1">
    <source>
        <dbReference type="ARBA" id="ARBA00022679"/>
    </source>
</evidence>
<dbReference type="PANTHER" id="PTHR39560">
    <property type="entry name" value="PROTEIN ADENYLYLTRANSFERASE FIC-RELATED"/>
    <property type="match status" value="1"/>
</dbReference>
<evidence type="ECO:0000313" key="10">
    <source>
        <dbReference type="Proteomes" id="UP000274033"/>
    </source>
</evidence>
<dbReference type="RefSeq" id="WP_124765415.1">
    <property type="nucleotide sequence ID" value="NZ_JAFBDY010000011.1"/>
</dbReference>
<keyword evidence="4" id="KW-0067">ATP-binding</keyword>
<dbReference type="AlphaFoldDB" id="A0A3N9UCL3"/>